<feature type="transmembrane region" description="Helical" evidence="5">
    <location>
        <begin position="400"/>
        <end position="421"/>
    </location>
</feature>
<sequence>MSAVGSQAPRLPGLAAYGALRMPLALLELPLFVLLPAFYSQQFGMELALIGAILFGTRLVDALADPLIGAAIDRSRHPAGGWGYRHWLWAALPALAVGFWAMFSPPVDGGLLAVWLALASVLTYLAYSVASIAYQAWGAELGRTERDRARVTGIREAFGLVGVVAASTLLAPENAPMLVAGFVVLSALAALALNWAPGGRLAGASDAAPRPSTPSLRGTWASVAGNRAFRWLLAAFMLNGVATAIPATLVLFFVRDVLHAETQVPLFLASYFLAGALGMPLWIALAGRIGLRNAWLLGMAFAVLAFVWALGLERGDVWPFWVVCVLTGLALGADLAMPPALLAAVIAGHGDSGRREGAYFGLWNLATKFNLALAAGLGLPLLALFGYVPGASGEAPLSLTLAYAALPSALKLAAGALLLTAPLPERERERIGVQS</sequence>
<evidence type="ECO:0000256" key="4">
    <source>
        <dbReference type="ARBA" id="ARBA00023136"/>
    </source>
</evidence>
<gene>
    <name evidence="7" type="ORF">FHP08_14790</name>
</gene>
<keyword evidence="8" id="KW-1185">Reference proteome</keyword>
<evidence type="ECO:0000256" key="2">
    <source>
        <dbReference type="ARBA" id="ARBA00022692"/>
    </source>
</evidence>
<dbReference type="Pfam" id="PF13347">
    <property type="entry name" value="MFS_2"/>
    <property type="match status" value="1"/>
</dbReference>
<reference evidence="7 8" key="1">
    <citation type="submission" date="2019-06" db="EMBL/GenBank/DDBJ databases">
        <title>Quisquiliibacterium sp. nov., isolated from a maize field.</title>
        <authorList>
            <person name="Lin S.-Y."/>
            <person name="Tsai C.-F."/>
            <person name="Young C.-C."/>
        </authorList>
    </citation>
    <scope>NUCLEOTIDE SEQUENCE [LARGE SCALE GENOMIC DNA]</scope>
    <source>
        <strain evidence="7 8">CC-CFT501</strain>
    </source>
</reference>
<dbReference type="OrthoDB" id="181905at2"/>
<dbReference type="PROSITE" id="PS50850">
    <property type="entry name" value="MFS"/>
    <property type="match status" value="1"/>
</dbReference>
<evidence type="ECO:0000256" key="5">
    <source>
        <dbReference type="SAM" id="Phobius"/>
    </source>
</evidence>
<dbReference type="PANTHER" id="PTHR11328:SF24">
    <property type="entry name" value="MAJOR FACILITATOR SUPERFAMILY (MFS) PROFILE DOMAIN-CONTAINING PROTEIN"/>
    <property type="match status" value="1"/>
</dbReference>
<dbReference type="RefSeq" id="WP_147705265.1">
    <property type="nucleotide sequence ID" value="NZ_VDUY01000006.1"/>
</dbReference>
<feature type="domain" description="Major facilitator superfamily (MFS) profile" evidence="6">
    <location>
        <begin position="228"/>
        <end position="435"/>
    </location>
</feature>
<evidence type="ECO:0000259" key="6">
    <source>
        <dbReference type="PROSITE" id="PS50850"/>
    </source>
</evidence>
<proteinExistence type="inferred from homology"/>
<dbReference type="GO" id="GO:0008643">
    <property type="term" value="P:carbohydrate transport"/>
    <property type="evidence" value="ECO:0007669"/>
    <property type="project" value="InterPro"/>
</dbReference>
<feature type="transmembrane region" description="Helical" evidence="5">
    <location>
        <begin position="154"/>
        <end position="171"/>
    </location>
</feature>
<evidence type="ECO:0000313" key="8">
    <source>
        <dbReference type="Proteomes" id="UP000321548"/>
    </source>
</evidence>
<keyword evidence="2 5" id="KW-0812">Transmembrane</keyword>
<dbReference type="GO" id="GO:0015293">
    <property type="term" value="F:symporter activity"/>
    <property type="evidence" value="ECO:0007669"/>
    <property type="project" value="InterPro"/>
</dbReference>
<dbReference type="InterPro" id="IPR036259">
    <property type="entry name" value="MFS_trans_sf"/>
</dbReference>
<dbReference type="SUPFAM" id="SSF103473">
    <property type="entry name" value="MFS general substrate transporter"/>
    <property type="match status" value="1"/>
</dbReference>
<keyword evidence="3 5" id="KW-1133">Transmembrane helix</keyword>
<feature type="transmembrane region" description="Helical" evidence="5">
    <location>
        <begin position="20"/>
        <end position="39"/>
    </location>
</feature>
<feature type="transmembrane region" description="Helical" evidence="5">
    <location>
        <begin position="369"/>
        <end position="388"/>
    </location>
</feature>
<feature type="transmembrane region" description="Helical" evidence="5">
    <location>
        <begin position="318"/>
        <end position="348"/>
    </location>
</feature>
<dbReference type="InterPro" id="IPR020846">
    <property type="entry name" value="MFS_dom"/>
</dbReference>
<name>A0A5C8NTS4_9BURK</name>
<feature type="transmembrane region" description="Helical" evidence="5">
    <location>
        <begin position="294"/>
        <end position="312"/>
    </location>
</feature>
<dbReference type="GO" id="GO:0005886">
    <property type="term" value="C:plasma membrane"/>
    <property type="evidence" value="ECO:0007669"/>
    <property type="project" value="TreeGrafter"/>
</dbReference>
<feature type="transmembrane region" description="Helical" evidence="5">
    <location>
        <begin position="231"/>
        <end position="254"/>
    </location>
</feature>
<dbReference type="Gene3D" id="1.20.1250.20">
    <property type="entry name" value="MFS general substrate transporter like domains"/>
    <property type="match status" value="2"/>
</dbReference>
<evidence type="ECO:0000256" key="3">
    <source>
        <dbReference type="ARBA" id="ARBA00022989"/>
    </source>
</evidence>
<feature type="transmembrane region" description="Helical" evidence="5">
    <location>
        <begin position="84"/>
        <end position="103"/>
    </location>
</feature>
<organism evidence="7 8">
    <name type="scientific">Zeimonas arvi</name>
    <dbReference type="NCBI Taxonomy" id="2498847"/>
    <lineage>
        <taxon>Bacteria</taxon>
        <taxon>Pseudomonadati</taxon>
        <taxon>Pseudomonadota</taxon>
        <taxon>Betaproteobacteria</taxon>
        <taxon>Burkholderiales</taxon>
        <taxon>Burkholderiaceae</taxon>
        <taxon>Zeimonas</taxon>
    </lineage>
</organism>
<dbReference type="AlphaFoldDB" id="A0A5C8NTS4"/>
<feature type="transmembrane region" description="Helical" evidence="5">
    <location>
        <begin position="109"/>
        <end position="134"/>
    </location>
</feature>
<feature type="transmembrane region" description="Helical" evidence="5">
    <location>
        <begin position="266"/>
        <end position="287"/>
    </location>
</feature>
<protein>
    <recommendedName>
        <fullName evidence="6">Major facilitator superfamily (MFS) profile domain-containing protein</fullName>
    </recommendedName>
</protein>
<evidence type="ECO:0000256" key="1">
    <source>
        <dbReference type="ARBA" id="ARBA00009617"/>
    </source>
</evidence>
<accession>A0A5C8NTS4</accession>
<feature type="transmembrane region" description="Helical" evidence="5">
    <location>
        <begin position="177"/>
        <end position="196"/>
    </location>
</feature>
<keyword evidence="4 5" id="KW-0472">Membrane</keyword>
<dbReference type="EMBL" id="VDUY01000006">
    <property type="protein sequence ID" value="TXL64204.1"/>
    <property type="molecule type" value="Genomic_DNA"/>
</dbReference>
<dbReference type="InterPro" id="IPR039672">
    <property type="entry name" value="MFS_2"/>
</dbReference>
<comment type="caution">
    <text evidence="7">The sequence shown here is derived from an EMBL/GenBank/DDBJ whole genome shotgun (WGS) entry which is preliminary data.</text>
</comment>
<dbReference type="PANTHER" id="PTHR11328">
    <property type="entry name" value="MAJOR FACILITATOR SUPERFAMILY DOMAIN-CONTAINING PROTEIN"/>
    <property type="match status" value="1"/>
</dbReference>
<evidence type="ECO:0000313" key="7">
    <source>
        <dbReference type="EMBL" id="TXL64204.1"/>
    </source>
</evidence>
<comment type="similarity">
    <text evidence="1">Belongs to the sodium:galactoside symporter (TC 2.A.2) family.</text>
</comment>
<dbReference type="Proteomes" id="UP000321548">
    <property type="component" value="Unassembled WGS sequence"/>
</dbReference>